<evidence type="ECO:0000259" key="2">
    <source>
        <dbReference type="PROSITE" id="PS50222"/>
    </source>
</evidence>
<dbReference type="PROSITE" id="PS00018">
    <property type="entry name" value="EF_HAND_1"/>
    <property type="match status" value="1"/>
</dbReference>
<protein>
    <recommendedName>
        <fullName evidence="2">EF-hand domain-containing protein</fullName>
    </recommendedName>
</protein>
<evidence type="ECO:0000313" key="3">
    <source>
        <dbReference type="EMBL" id="KAK9946521.1"/>
    </source>
</evidence>
<keyword evidence="1" id="KW-0106">Calcium</keyword>
<evidence type="ECO:0000313" key="4">
    <source>
        <dbReference type="Proteomes" id="UP001457282"/>
    </source>
</evidence>
<dbReference type="SUPFAM" id="SSF47473">
    <property type="entry name" value="EF-hand"/>
    <property type="match status" value="1"/>
</dbReference>
<dbReference type="InterPro" id="IPR002048">
    <property type="entry name" value="EF_hand_dom"/>
</dbReference>
<dbReference type="GO" id="GO:0005509">
    <property type="term" value="F:calcium ion binding"/>
    <property type="evidence" value="ECO:0007669"/>
    <property type="project" value="InterPro"/>
</dbReference>
<dbReference type="EMBL" id="JBEDUW010000002">
    <property type="protein sequence ID" value="KAK9946521.1"/>
    <property type="molecule type" value="Genomic_DNA"/>
</dbReference>
<sequence length="95" mass="10886">MVRDVDVPHVYKDPNVPYPTDIIRTAFKSADKNGDGKLSKKELKEAFAKLGAYCPDYRAWKARRHADANHDGFISLDEELDELLIYTQQQGYKAK</sequence>
<dbReference type="InterPro" id="IPR018247">
    <property type="entry name" value="EF_Hand_1_Ca_BS"/>
</dbReference>
<dbReference type="Proteomes" id="UP001457282">
    <property type="component" value="Unassembled WGS sequence"/>
</dbReference>
<reference evidence="3 4" key="1">
    <citation type="journal article" date="2023" name="G3 (Bethesda)">
        <title>A chromosome-length genome assembly and annotation of blackberry (Rubus argutus, cv. 'Hillquist').</title>
        <authorList>
            <person name="Bruna T."/>
            <person name="Aryal R."/>
            <person name="Dudchenko O."/>
            <person name="Sargent D.J."/>
            <person name="Mead D."/>
            <person name="Buti M."/>
            <person name="Cavallini A."/>
            <person name="Hytonen T."/>
            <person name="Andres J."/>
            <person name="Pham M."/>
            <person name="Weisz D."/>
            <person name="Mascagni F."/>
            <person name="Usai G."/>
            <person name="Natali L."/>
            <person name="Bassil N."/>
            <person name="Fernandez G.E."/>
            <person name="Lomsadze A."/>
            <person name="Armour M."/>
            <person name="Olukolu B."/>
            <person name="Poorten T."/>
            <person name="Britton C."/>
            <person name="Davik J."/>
            <person name="Ashrafi H."/>
            <person name="Aiden E.L."/>
            <person name="Borodovsky M."/>
            <person name="Worthington M."/>
        </authorList>
    </citation>
    <scope>NUCLEOTIDE SEQUENCE [LARGE SCALE GENOMIC DNA]</scope>
    <source>
        <strain evidence="3">PI 553951</strain>
    </source>
</reference>
<dbReference type="InterPro" id="IPR011992">
    <property type="entry name" value="EF-hand-dom_pair"/>
</dbReference>
<dbReference type="AlphaFoldDB" id="A0AAW1YCR7"/>
<dbReference type="PROSITE" id="PS50222">
    <property type="entry name" value="EF_HAND_2"/>
    <property type="match status" value="1"/>
</dbReference>
<dbReference type="Pfam" id="PF13499">
    <property type="entry name" value="EF-hand_7"/>
    <property type="match status" value="1"/>
</dbReference>
<gene>
    <name evidence="3" type="ORF">M0R45_011984</name>
</gene>
<dbReference type="Gene3D" id="1.10.238.10">
    <property type="entry name" value="EF-hand"/>
    <property type="match status" value="1"/>
</dbReference>
<comment type="caution">
    <text evidence="3">The sequence shown here is derived from an EMBL/GenBank/DDBJ whole genome shotgun (WGS) entry which is preliminary data.</text>
</comment>
<organism evidence="3 4">
    <name type="scientific">Rubus argutus</name>
    <name type="common">Southern blackberry</name>
    <dbReference type="NCBI Taxonomy" id="59490"/>
    <lineage>
        <taxon>Eukaryota</taxon>
        <taxon>Viridiplantae</taxon>
        <taxon>Streptophyta</taxon>
        <taxon>Embryophyta</taxon>
        <taxon>Tracheophyta</taxon>
        <taxon>Spermatophyta</taxon>
        <taxon>Magnoliopsida</taxon>
        <taxon>eudicotyledons</taxon>
        <taxon>Gunneridae</taxon>
        <taxon>Pentapetalae</taxon>
        <taxon>rosids</taxon>
        <taxon>fabids</taxon>
        <taxon>Rosales</taxon>
        <taxon>Rosaceae</taxon>
        <taxon>Rosoideae</taxon>
        <taxon>Rosoideae incertae sedis</taxon>
        <taxon>Rubus</taxon>
    </lineage>
</organism>
<name>A0AAW1YCR7_RUBAR</name>
<keyword evidence="4" id="KW-1185">Reference proteome</keyword>
<proteinExistence type="predicted"/>
<evidence type="ECO:0000256" key="1">
    <source>
        <dbReference type="ARBA" id="ARBA00022837"/>
    </source>
</evidence>
<feature type="domain" description="EF-hand" evidence="2">
    <location>
        <begin position="18"/>
        <end position="53"/>
    </location>
</feature>
<dbReference type="SMART" id="SM00054">
    <property type="entry name" value="EFh"/>
    <property type="match status" value="1"/>
</dbReference>
<accession>A0AAW1YCR7</accession>
<dbReference type="CDD" id="cd00051">
    <property type="entry name" value="EFh"/>
    <property type="match status" value="1"/>
</dbReference>